<name>A0A6C0F909_9ZZZZ</name>
<proteinExistence type="predicted"/>
<organism evidence="1">
    <name type="scientific">viral metagenome</name>
    <dbReference type="NCBI Taxonomy" id="1070528"/>
    <lineage>
        <taxon>unclassified sequences</taxon>
        <taxon>metagenomes</taxon>
        <taxon>organismal metagenomes</taxon>
    </lineage>
</organism>
<reference evidence="1" key="1">
    <citation type="journal article" date="2020" name="Nature">
        <title>Giant virus diversity and host interactions through global metagenomics.</title>
        <authorList>
            <person name="Schulz F."/>
            <person name="Roux S."/>
            <person name="Paez-Espino D."/>
            <person name="Jungbluth S."/>
            <person name="Walsh D.A."/>
            <person name="Denef V.J."/>
            <person name="McMahon K.D."/>
            <person name="Konstantinidis K.T."/>
            <person name="Eloe-Fadrosh E.A."/>
            <person name="Kyrpides N.C."/>
            <person name="Woyke T."/>
        </authorList>
    </citation>
    <scope>NUCLEOTIDE SEQUENCE</scope>
    <source>
        <strain evidence="1">GVMAG-S-ERX555997-44</strain>
    </source>
</reference>
<dbReference type="EMBL" id="MN738805">
    <property type="protein sequence ID" value="QHT37692.1"/>
    <property type="molecule type" value="Genomic_DNA"/>
</dbReference>
<accession>A0A6C0F909</accession>
<dbReference type="AlphaFoldDB" id="A0A6C0F909"/>
<sequence length="69" mass="8374">MEQGKINFGNINFMKDMKKKNNTELNNILQEYSLKQSNFDPKKPSPNVFIKKLEIRMKMYYKDLYKSYN</sequence>
<protein>
    <submittedName>
        <fullName evidence="1">Uncharacterized protein</fullName>
    </submittedName>
</protein>
<evidence type="ECO:0000313" key="1">
    <source>
        <dbReference type="EMBL" id="QHT37692.1"/>
    </source>
</evidence>